<sequence length="79" mass="9274">MKRQKKPAPDDERAKLEQQVESLRRDSRQLQLEHDILKKANELKKMTANLRGRNISMSLALDSIAVRRSGRGQQLWLRH</sequence>
<organism evidence="2 3">
    <name type="scientific">Paraburkholderia aspalathi</name>
    <dbReference type="NCBI Taxonomy" id="1324617"/>
    <lineage>
        <taxon>Bacteria</taxon>
        <taxon>Pseudomonadati</taxon>
        <taxon>Pseudomonadota</taxon>
        <taxon>Betaproteobacteria</taxon>
        <taxon>Burkholderiales</taxon>
        <taxon>Burkholderiaceae</taxon>
        <taxon>Paraburkholderia</taxon>
    </lineage>
</organism>
<feature type="region of interest" description="Disordered" evidence="1">
    <location>
        <begin position="1"/>
        <end position="27"/>
    </location>
</feature>
<evidence type="ECO:0008006" key="4">
    <source>
        <dbReference type="Google" id="ProtNLM"/>
    </source>
</evidence>
<feature type="compositionally biased region" description="Basic and acidic residues" evidence="1">
    <location>
        <begin position="7"/>
        <end position="27"/>
    </location>
</feature>
<evidence type="ECO:0000313" key="2">
    <source>
        <dbReference type="EMBL" id="SFT81832.1"/>
    </source>
</evidence>
<evidence type="ECO:0000256" key="1">
    <source>
        <dbReference type="SAM" id="MobiDB-lite"/>
    </source>
</evidence>
<proteinExistence type="predicted"/>
<dbReference type="Proteomes" id="UP000198844">
    <property type="component" value="Unassembled WGS sequence"/>
</dbReference>
<protein>
    <recommendedName>
        <fullName evidence="4">Transposase</fullName>
    </recommendedName>
</protein>
<dbReference type="EMBL" id="FPBH01000004">
    <property type="protein sequence ID" value="SFT81832.1"/>
    <property type="molecule type" value="Genomic_DNA"/>
</dbReference>
<accession>A0A1I7B3X2</accession>
<reference evidence="2 3" key="1">
    <citation type="submission" date="2016-10" db="EMBL/GenBank/DDBJ databases">
        <authorList>
            <person name="de Groot N.N."/>
        </authorList>
    </citation>
    <scope>NUCLEOTIDE SEQUENCE [LARGE SCALE GENOMIC DNA]</scope>
    <source>
        <strain evidence="2 3">LMG 27731</strain>
    </source>
</reference>
<gene>
    <name evidence="2" type="ORF">SAMN05192563_1004154</name>
</gene>
<dbReference type="AlphaFoldDB" id="A0A1I7B3X2"/>
<evidence type="ECO:0000313" key="3">
    <source>
        <dbReference type="Proteomes" id="UP000198844"/>
    </source>
</evidence>
<name>A0A1I7B3X2_9BURK</name>